<sequence>MELTPAELKDQGNRLFKEGHYPEAIESYRLAIENADDDLKAICFGNISSCYYRLGELTMAVDYADRALELKSDYQKVRERKITILLQENKPKEAKEEMEKGEISEDLKIEVEKAEKESFEKEKEEMMGKLKDLGNTVLGKFGLSLDNFKVQKQDNGGYSINFNR</sequence>
<dbReference type="InterPro" id="IPR011990">
    <property type="entry name" value="TPR-like_helical_dom_sf"/>
</dbReference>
<name>A0AAU9ITQ2_9CILI</name>
<evidence type="ECO:0000313" key="3">
    <source>
        <dbReference type="Proteomes" id="UP001162131"/>
    </source>
</evidence>
<dbReference type="PANTHER" id="PTHR46014:SF1">
    <property type="entry name" value="TETRATRICOPEPTIDE REPEAT PROTEIN 1"/>
    <property type="match status" value="1"/>
</dbReference>
<dbReference type="InterPro" id="IPR019734">
    <property type="entry name" value="TPR_rpt"/>
</dbReference>
<gene>
    <name evidence="2" type="ORF">BSTOLATCC_MIC17506</name>
</gene>
<evidence type="ECO:0000313" key="2">
    <source>
        <dbReference type="EMBL" id="CAG9316874.1"/>
    </source>
</evidence>
<feature type="coiled-coil region" evidence="1">
    <location>
        <begin position="104"/>
        <end position="136"/>
    </location>
</feature>
<organism evidence="2 3">
    <name type="scientific">Blepharisma stoltei</name>
    <dbReference type="NCBI Taxonomy" id="1481888"/>
    <lineage>
        <taxon>Eukaryota</taxon>
        <taxon>Sar</taxon>
        <taxon>Alveolata</taxon>
        <taxon>Ciliophora</taxon>
        <taxon>Postciliodesmatophora</taxon>
        <taxon>Heterotrichea</taxon>
        <taxon>Heterotrichida</taxon>
        <taxon>Blepharismidae</taxon>
        <taxon>Blepharisma</taxon>
    </lineage>
</organism>
<dbReference type="EMBL" id="CAJZBQ010000017">
    <property type="protein sequence ID" value="CAG9316874.1"/>
    <property type="molecule type" value="Genomic_DNA"/>
</dbReference>
<dbReference type="Gene3D" id="1.25.40.10">
    <property type="entry name" value="Tetratricopeptide repeat domain"/>
    <property type="match status" value="1"/>
</dbReference>
<dbReference type="AlphaFoldDB" id="A0AAU9ITQ2"/>
<accession>A0AAU9ITQ2</accession>
<proteinExistence type="predicted"/>
<dbReference type="Pfam" id="PF13181">
    <property type="entry name" value="TPR_8"/>
    <property type="match status" value="1"/>
</dbReference>
<evidence type="ECO:0000256" key="1">
    <source>
        <dbReference type="SAM" id="Coils"/>
    </source>
</evidence>
<dbReference type="SUPFAM" id="SSF48452">
    <property type="entry name" value="TPR-like"/>
    <property type="match status" value="1"/>
</dbReference>
<evidence type="ECO:0008006" key="4">
    <source>
        <dbReference type="Google" id="ProtNLM"/>
    </source>
</evidence>
<dbReference type="InterPro" id="IPR052769">
    <property type="entry name" value="TPR_domain_protein"/>
</dbReference>
<keyword evidence="3" id="KW-1185">Reference proteome</keyword>
<dbReference type="PANTHER" id="PTHR46014">
    <property type="entry name" value="TETRATRICOPEPTIDE REPEAT PROTEIN 1"/>
    <property type="match status" value="1"/>
</dbReference>
<dbReference type="SMART" id="SM00028">
    <property type="entry name" value="TPR"/>
    <property type="match status" value="2"/>
</dbReference>
<keyword evidence="1" id="KW-0175">Coiled coil</keyword>
<dbReference type="Proteomes" id="UP001162131">
    <property type="component" value="Unassembled WGS sequence"/>
</dbReference>
<protein>
    <recommendedName>
        <fullName evidence="4">Tetratricopeptide repeat protein</fullName>
    </recommendedName>
</protein>
<reference evidence="2" key="1">
    <citation type="submission" date="2021-09" db="EMBL/GenBank/DDBJ databases">
        <authorList>
            <consortium name="AG Swart"/>
            <person name="Singh M."/>
            <person name="Singh A."/>
            <person name="Seah K."/>
            <person name="Emmerich C."/>
        </authorList>
    </citation>
    <scope>NUCLEOTIDE SEQUENCE</scope>
    <source>
        <strain evidence="2">ATCC30299</strain>
    </source>
</reference>
<comment type="caution">
    <text evidence="2">The sequence shown here is derived from an EMBL/GenBank/DDBJ whole genome shotgun (WGS) entry which is preliminary data.</text>
</comment>